<sequence length="40" mass="4399">MNIGTHFSGQPMYGQLIDLLSKRYSIRDVAKLSGKSVSTV</sequence>
<protein>
    <recommendedName>
        <fullName evidence="3">Transposase</fullName>
    </recommendedName>
</protein>
<dbReference type="AlphaFoldDB" id="A0AAW5U3V7"/>
<organism evidence="1 2">
    <name type="scientific">Segatella copri</name>
    <dbReference type="NCBI Taxonomy" id="165179"/>
    <lineage>
        <taxon>Bacteria</taxon>
        <taxon>Pseudomonadati</taxon>
        <taxon>Bacteroidota</taxon>
        <taxon>Bacteroidia</taxon>
        <taxon>Bacteroidales</taxon>
        <taxon>Prevotellaceae</taxon>
        <taxon>Segatella</taxon>
    </lineage>
</organism>
<comment type="caution">
    <text evidence="1">The sequence shown here is derived from an EMBL/GenBank/DDBJ whole genome shotgun (WGS) entry which is preliminary data.</text>
</comment>
<name>A0AAW5U3V7_9BACT</name>
<dbReference type="Proteomes" id="UP001209417">
    <property type="component" value="Unassembled WGS sequence"/>
</dbReference>
<proteinExistence type="predicted"/>
<reference evidence="1" key="1">
    <citation type="submission" date="2022-11" db="EMBL/GenBank/DDBJ databases">
        <title>Genomic repertoires linked with pathogenic potency of arthritogenic Prevotella copri isolated from the gut of rheumatoid arthritis patients.</title>
        <authorList>
            <person name="Nii T."/>
            <person name="Maeda Y."/>
            <person name="Motooka D."/>
            <person name="Naito M."/>
            <person name="Matsumoto Y."/>
            <person name="Ogawa T."/>
            <person name="Oguro-Igashira E."/>
            <person name="Kishikawa T."/>
            <person name="Yamashita M."/>
            <person name="Koizumi S."/>
            <person name="Kurakawa T."/>
            <person name="Okumura R."/>
            <person name="Kayama H."/>
            <person name="Murakami M."/>
            <person name="Sakaguchi T."/>
            <person name="Das B."/>
            <person name="Nakamura S."/>
            <person name="Okada Y."/>
            <person name="Kumanogoh A."/>
            <person name="Takeda K."/>
        </authorList>
    </citation>
    <scope>NUCLEOTIDE SEQUENCE</scope>
    <source>
        <strain evidence="1">H019-1</strain>
    </source>
</reference>
<evidence type="ECO:0000313" key="2">
    <source>
        <dbReference type="Proteomes" id="UP001209417"/>
    </source>
</evidence>
<gene>
    <name evidence="1" type="ORF">ONT19_03925</name>
</gene>
<accession>A0AAW5U3V7</accession>
<dbReference type="EMBL" id="JAPDVG010000001">
    <property type="protein sequence ID" value="MCW4130758.1"/>
    <property type="molecule type" value="Genomic_DNA"/>
</dbReference>
<evidence type="ECO:0008006" key="3">
    <source>
        <dbReference type="Google" id="ProtNLM"/>
    </source>
</evidence>
<evidence type="ECO:0000313" key="1">
    <source>
        <dbReference type="EMBL" id="MCW4130758.1"/>
    </source>
</evidence>